<feature type="region of interest" description="Disordered" evidence="1">
    <location>
        <begin position="155"/>
        <end position="228"/>
    </location>
</feature>
<keyword evidence="2" id="KW-0812">Transmembrane</keyword>
<feature type="compositionally biased region" description="Low complexity" evidence="1">
    <location>
        <begin position="176"/>
        <end position="189"/>
    </location>
</feature>
<sequence length="228" mass="25759">MNGGGPNQRAGENESVPMRTSSPYSEPQYERYADVDDEDDVDGAVTFFLLGTPAIIIIVATLLLFAGFWIEKRKREKRLQIYLKELEDELNEDIEASEVKNMESKNEAKSMEKSADVEKPREGKEKSSSIERATQAVARKVPSFKDKLQSAFGAAYNSKEKITKSKSNRKSGEIVSTSKESATATASKEAISKSRQQQPKEKTPKRPNKIKKGKKREKDKKRKRKRAR</sequence>
<dbReference type="Proteomes" id="UP000230423">
    <property type="component" value="Unassembled WGS sequence"/>
</dbReference>
<feature type="compositionally biased region" description="Basic residues" evidence="1">
    <location>
        <begin position="205"/>
        <end position="228"/>
    </location>
</feature>
<proteinExistence type="predicted"/>
<evidence type="ECO:0000313" key="3">
    <source>
        <dbReference type="EMBL" id="PIO76142.1"/>
    </source>
</evidence>
<evidence type="ECO:0000256" key="1">
    <source>
        <dbReference type="SAM" id="MobiDB-lite"/>
    </source>
</evidence>
<feature type="region of interest" description="Disordered" evidence="1">
    <location>
        <begin position="1"/>
        <end position="32"/>
    </location>
</feature>
<feature type="region of interest" description="Disordered" evidence="1">
    <location>
        <begin position="95"/>
        <end position="141"/>
    </location>
</feature>
<reference evidence="3 4" key="1">
    <citation type="submission" date="2015-09" db="EMBL/GenBank/DDBJ databases">
        <title>Draft genome of the parasitic nematode Teladorsagia circumcincta isolate WARC Sus (inbred).</title>
        <authorList>
            <person name="Mitreva M."/>
        </authorList>
    </citation>
    <scope>NUCLEOTIDE SEQUENCE [LARGE SCALE GENOMIC DNA]</scope>
    <source>
        <strain evidence="3 4">S</strain>
    </source>
</reference>
<evidence type="ECO:0000256" key="2">
    <source>
        <dbReference type="SAM" id="Phobius"/>
    </source>
</evidence>
<name>A0A2G9V2G1_TELCI</name>
<keyword evidence="2" id="KW-0472">Membrane</keyword>
<protein>
    <submittedName>
        <fullName evidence="3">Uncharacterized protein</fullName>
    </submittedName>
</protein>
<dbReference type="EMBL" id="KZ345077">
    <property type="protein sequence ID" value="PIO76142.1"/>
    <property type="molecule type" value="Genomic_DNA"/>
</dbReference>
<keyword evidence="2" id="KW-1133">Transmembrane helix</keyword>
<feature type="transmembrane region" description="Helical" evidence="2">
    <location>
        <begin position="47"/>
        <end position="70"/>
    </location>
</feature>
<feature type="compositionally biased region" description="Basic and acidic residues" evidence="1">
    <location>
        <begin position="97"/>
        <end position="129"/>
    </location>
</feature>
<evidence type="ECO:0000313" key="4">
    <source>
        <dbReference type="Proteomes" id="UP000230423"/>
    </source>
</evidence>
<organism evidence="3 4">
    <name type="scientific">Teladorsagia circumcincta</name>
    <name type="common">Brown stomach worm</name>
    <name type="synonym">Ostertagia circumcincta</name>
    <dbReference type="NCBI Taxonomy" id="45464"/>
    <lineage>
        <taxon>Eukaryota</taxon>
        <taxon>Metazoa</taxon>
        <taxon>Ecdysozoa</taxon>
        <taxon>Nematoda</taxon>
        <taxon>Chromadorea</taxon>
        <taxon>Rhabditida</taxon>
        <taxon>Rhabditina</taxon>
        <taxon>Rhabditomorpha</taxon>
        <taxon>Strongyloidea</taxon>
        <taxon>Trichostrongylidae</taxon>
        <taxon>Teladorsagia</taxon>
    </lineage>
</organism>
<dbReference type="AlphaFoldDB" id="A0A2G9V2G1"/>
<accession>A0A2G9V2G1</accession>
<keyword evidence="4" id="KW-1185">Reference proteome</keyword>
<gene>
    <name evidence="3" type="ORF">TELCIR_01790</name>
</gene>